<organism evidence="2 3">
    <name type="scientific">Hyaloscypha variabilis (strain UAMH 11265 / GT02V1 / F)</name>
    <name type="common">Meliniomyces variabilis</name>
    <dbReference type="NCBI Taxonomy" id="1149755"/>
    <lineage>
        <taxon>Eukaryota</taxon>
        <taxon>Fungi</taxon>
        <taxon>Dikarya</taxon>
        <taxon>Ascomycota</taxon>
        <taxon>Pezizomycotina</taxon>
        <taxon>Leotiomycetes</taxon>
        <taxon>Helotiales</taxon>
        <taxon>Hyaloscyphaceae</taxon>
        <taxon>Hyaloscypha</taxon>
        <taxon>Hyaloscypha variabilis</taxon>
    </lineage>
</organism>
<evidence type="ECO:0000313" key="2">
    <source>
        <dbReference type="EMBL" id="PMD30080.1"/>
    </source>
</evidence>
<dbReference type="OrthoDB" id="3531267at2759"/>
<dbReference type="STRING" id="1149755.A0A2J6QUZ0"/>
<proteinExistence type="predicted"/>
<evidence type="ECO:0000313" key="3">
    <source>
        <dbReference type="Proteomes" id="UP000235786"/>
    </source>
</evidence>
<dbReference type="Pfam" id="PF06985">
    <property type="entry name" value="HET"/>
    <property type="match status" value="1"/>
</dbReference>
<reference evidence="2 3" key="1">
    <citation type="submission" date="2016-04" db="EMBL/GenBank/DDBJ databases">
        <title>A degradative enzymes factory behind the ericoid mycorrhizal symbiosis.</title>
        <authorList>
            <consortium name="DOE Joint Genome Institute"/>
            <person name="Martino E."/>
            <person name="Morin E."/>
            <person name="Grelet G."/>
            <person name="Kuo A."/>
            <person name="Kohler A."/>
            <person name="Daghino S."/>
            <person name="Barry K."/>
            <person name="Choi C."/>
            <person name="Cichocki N."/>
            <person name="Clum A."/>
            <person name="Copeland A."/>
            <person name="Hainaut M."/>
            <person name="Haridas S."/>
            <person name="Labutti K."/>
            <person name="Lindquist E."/>
            <person name="Lipzen A."/>
            <person name="Khouja H.-R."/>
            <person name="Murat C."/>
            <person name="Ohm R."/>
            <person name="Olson A."/>
            <person name="Spatafora J."/>
            <person name="Veneault-Fourrey C."/>
            <person name="Henrissat B."/>
            <person name="Grigoriev I."/>
            <person name="Martin F."/>
            <person name="Perotto S."/>
        </authorList>
    </citation>
    <scope>NUCLEOTIDE SEQUENCE [LARGE SCALE GENOMIC DNA]</scope>
    <source>
        <strain evidence="2 3">F</strain>
    </source>
</reference>
<accession>A0A2J6QUZ0</accession>
<evidence type="ECO:0000259" key="1">
    <source>
        <dbReference type="Pfam" id="PF06985"/>
    </source>
</evidence>
<protein>
    <submittedName>
        <fullName evidence="2">HET-domain-containing protein</fullName>
    </submittedName>
</protein>
<keyword evidence="3" id="KW-1185">Reference proteome</keyword>
<dbReference type="PANTHER" id="PTHR33112">
    <property type="entry name" value="DOMAIN PROTEIN, PUTATIVE-RELATED"/>
    <property type="match status" value="1"/>
</dbReference>
<feature type="domain" description="Heterokaryon incompatibility" evidence="1">
    <location>
        <begin position="200"/>
        <end position="347"/>
    </location>
</feature>
<sequence>MSHLTPPAKVLVSKEPCFCKQLHQYCDPASCSEAWDGAAPPHFNVPWVKLVDSAIAGCHTCQILQQSVEMFEELPSKADELLKAMHKRVKIRRVPRSVMLTPQSWYGTNNDAAYEEGFEICQVSPSGCDAFPEGSFKNLATGDSSSFEQCREWIQDCRKTHKACQAEVHLLPRRVIDIGHIEGEEFSPRLYETHNEIGDYSALSHCWGPAATSVLTTTIETYQGRLLGIRWDLLCRTFREGIIITHKLGLRYIWIDSLCIIQDDILDWQSESKQMGSIYSYSNFTIAALKSEDGNGGCFVDNEKIYLHPAGRPLIAVRRLPRHSAWEHYRTVDPHLPLFSRAWTLQEELLAPRVLYYGPDELVFQCRSAQACLCGKTPQNWGTTKYKYEIARLDSSSLEVVRQSWASIVQQYSSRFLTIRTDRLPAISGLAKAFENRGLGRYIAGIWTENLPIWLIWCRQDHGSIDSNNVYVAPSWSWASVAAGTQVFFHIFAMREYKPSDSRVEVLDAVVNPAGADHTGALHSGHLYLRGRVICADLWLTDVRRKRGEHRLRKGPWETEVALDVAPEFDRVLYPEKVHCLFLCSLVLEEPRGLVQFILILKEGDQPGEYKRRGIAIVEKGVQLTEDCECSSEYRPGLELEREKDLRGNVRKCDAVEAWFKDVEEKEITLI</sequence>
<dbReference type="PANTHER" id="PTHR33112:SF16">
    <property type="entry name" value="HETEROKARYON INCOMPATIBILITY DOMAIN-CONTAINING PROTEIN"/>
    <property type="match status" value="1"/>
</dbReference>
<gene>
    <name evidence="2" type="ORF">L207DRAFT_520471</name>
</gene>
<name>A0A2J6QUZ0_HYAVF</name>
<dbReference type="Proteomes" id="UP000235786">
    <property type="component" value="Unassembled WGS sequence"/>
</dbReference>
<dbReference type="InterPro" id="IPR010730">
    <property type="entry name" value="HET"/>
</dbReference>
<dbReference type="EMBL" id="KZ613969">
    <property type="protein sequence ID" value="PMD30080.1"/>
    <property type="molecule type" value="Genomic_DNA"/>
</dbReference>
<dbReference type="AlphaFoldDB" id="A0A2J6QUZ0"/>